<dbReference type="PROSITE" id="PS50948">
    <property type="entry name" value="PAN"/>
    <property type="match status" value="1"/>
</dbReference>
<feature type="region of interest" description="Disordered" evidence="20">
    <location>
        <begin position="775"/>
        <end position="814"/>
    </location>
</feature>
<gene>
    <name evidence="26" type="primary">LOC130498762</name>
</gene>
<evidence type="ECO:0000259" key="22">
    <source>
        <dbReference type="PROSITE" id="PS50011"/>
    </source>
</evidence>
<dbReference type="EC" id="2.7.11.1" evidence="19"/>
<keyword evidence="14" id="KW-1015">Disulfide bond</keyword>
<dbReference type="SMART" id="SM00473">
    <property type="entry name" value="PAN_AP"/>
    <property type="match status" value="1"/>
</dbReference>
<dbReference type="GO" id="GO:0004674">
    <property type="term" value="F:protein serine/threonine kinase activity"/>
    <property type="evidence" value="ECO:0007669"/>
    <property type="project" value="UniProtKB-KW"/>
</dbReference>
<dbReference type="FunFam" id="3.30.200.20:FF:000145">
    <property type="entry name" value="receptor-like serine/threonine-protein kinase SD1-8"/>
    <property type="match status" value="1"/>
</dbReference>
<keyword evidence="7" id="KW-0812">Transmembrane</keyword>
<proteinExistence type="inferred from homology"/>
<dbReference type="RefSeq" id="XP_056848302.1">
    <property type="nucleotide sequence ID" value="XM_056992322.1"/>
</dbReference>
<dbReference type="InterPro" id="IPR003609">
    <property type="entry name" value="Pan_app"/>
</dbReference>
<evidence type="ECO:0000256" key="1">
    <source>
        <dbReference type="ARBA" id="ARBA00004251"/>
    </source>
</evidence>
<evidence type="ECO:0000256" key="6">
    <source>
        <dbReference type="ARBA" id="ARBA00022679"/>
    </source>
</evidence>
<dbReference type="Pfam" id="PF07714">
    <property type="entry name" value="PK_Tyr_Ser-Thr"/>
    <property type="match status" value="1"/>
</dbReference>
<evidence type="ECO:0000256" key="20">
    <source>
        <dbReference type="SAM" id="MobiDB-lite"/>
    </source>
</evidence>
<evidence type="ECO:0000256" key="17">
    <source>
        <dbReference type="ARBA" id="ARBA00047899"/>
    </source>
</evidence>
<keyword evidence="25" id="KW-1185">Reference proteome</keyword>
<dbReference type="PANTHER" id="PTHR27002:SF1082">
    <property type="entry name" value="OS06G0693000 PROTEIN"/>
    <property type="match status" value="1"/>
</dbReference>
<dbReference type="SUPFAM" id="SSF51110">
    <property type="entry name" value="alpha-D-mannose-specific plant lectins"/>
    <property type="match status" value="1"/>
</dbReference>
<evidence type="ECO:0000256" key="15">
    <source>
        <dbReference type="ARBA" id="ARBA00023170"/>
    </source>
</evidence>
<comment type="catalytic activity">
    <reaction evidence="17 19">
        <text>L-threonyl-[protein] + ATP = O-phospho-L-threonyl-[protein] + ADP + H(+)</text>
        <dbReference type="Rhea" id="RHEA:46608"/>
        <dbReference type="Rhea" id="RHEA-COMP:11060"/>
        <dbReference type="Rhea" id="RHEA-COMP:11605"/>
        <dbReference type="ChEBI" id="CHEBI:15378"/>
        <dbReference type="ChEBI" id="CHEBI:30013"/>
        <dbReference type="ChEBI" id="CHEBI:30616"/>
        <dbReference type="ChEBI" id="CHEBI:61977"/>
        <dbReference type="ChEBI" id="CHEBI:456216"/>
        <dbReference type="EC" id="2.7.11.1"/>
    </reaction>
</comment>
<feature type="domain" description="Bulb-type lectin" evidence="23">
    <location>
        <begin position="19"/>
        <end position="143"/>
    </location>
</feature>
<evidence type="ECO:0000256" key="18">
    <source>
        <dbReference type="ARBA" id="ARBA00048679"/>
    </source>
</evidence>
<dbReference type="Proteomes" id="UP000504610">
    <property type="component" value="Chromosome 8"/>
</dbReference>
<evidence type="ECO:0000256" key="9">
    <source>
        <dbReference type="ARBA" id="ARBA00022741"/>
    </source>
</evidence>
<dbReference type="FunFam" id="1.10.510.10:FF:000060">
    <property type="entry name" value="G-type lectin S-receptor-like serine/threonine-protein kinase"/>
    <property type="match status" value="1"/>
</dbReference>
<evidence type="ECO:0000256" key="2">
    <source>
        <dbReference type="ARBA" id="ARBA00022471"/>
    </source>
</evidence>
<dbReference type="GO" id="GO:0005524">
    <property type="term" value="F:ATP binding"/>
    <property type="evidence" value="ECO:0007669"/>
    <property type="project" value="UniProtKB-KW"/>
</dbReference>
<comment type="catalytic activity">
    <reaction evidence="18 19">
        <text>L-seryl-[protein] + ATP = O-phospho-L-seryl-[protein] + ADP + H(+)</text>
        <dbReference type="Rhea" id="RHEA:17989"/>
        <dbReference type="Rhea" id="RHEA-COMP:9863"/>
        <dbReference type="Rhea" id="RHEA-COMP:11604"/>
        <dbReference type="ChEBI" id="CHEBI:15378"/>
        <dbReference type="ChEBI" id="CHEBI:29999"/>
        <dbReference type="ChEBI" id="CHEBI:30616"/>
        <dbReference type="ChEBI" id="CHEBI:83421"/>
        <dbReference type="ChEBI" id="CHEBI:456216"/>
        <dbReference type="EC" id="2.7.11.1"/>
    </reaction>
</comment>
<keyword evidence="9 19" id="KW-0547">Nucleotide-binding</keyword>
<evidence type="ECO:0000256" key="10">
    <source>
        <dbReference type="ARBA" id="ARBA00022777"/>
    </source>
</evidence>
<dbReference type="OrthoDB" id="1934880at2759"/>
<evidence type="ECO:0000256" key="12">
    <source>
        <dbReference type="ARBA" id="ARBA00022989"/>
    </source>
</evidence>
<sequence length="814" mass="90161">MSPLVLALAFLLSSVCLAQESAFFSGNLSDSDTIVSSLGTFRFGFFTPVNSTSRYAGIWYNNIPVQTVIWVANKDTPINDSSGAISVSEDGNLVVMDGQRRVLWSTNISTQARSNSTVVAELMDTGNLVLKDDNSETTLWESFRHPTDSWLPNMVVGTNARASGENITITSWKSPSDPSPGSYTAALVLAAYPELFIMNKDDNNATVWRSGPWNGQMFNGLPDVEPGVIFLFRFTVNDDTNGSVTMSYANDSTLRYLYMDYRGSVIRRDWSEARRNWTVGLQVPASECDIYRRCGPFTTCNPRKTPPCSCIKGFTPRSLIEWNTGNWSGGCIRRTPLQCERQNNNGSADGFTRLRRMKLPDFAIRSEASEPECLRTCLRICSCIACAHGLGYGCMIWNGSLVDSQELPAGGMDLYIDNRTFQETPDRRPVIVGSSLAGGILVVAACGLLARQLVMKRRARKKGRDAEQIFNRVEALAGGDKAKLKELPLFEFQVLAAATNNFSLRNKLGQGGFGPVYKGKLQEGQEIAVKRLSRASGQGLEELVNEVVVISKLQHRNLVKLLGCCIAGDERMLVYEFMPKKSLDYYLFNPAKARLLAWETRFNIINGICRGLLYLHRDSRLRIIHRDLKASNILLDENLVPKISDFGLARIFPGNKDEANTRRVVGTYGYMSPEYAMGGLFSEKSDVFSLGVILLEIVSGRRNSNSTLLAYAWSIWNEGEITELVDPVIFEQVFEKEIKKCVHIALLCVQESANDRPSVATMCSMLSSETVDIPEPKQPAFISTNIPAPEAESSENSEPKASINNVTITDVSGR</sequence>
<evidence type="ECO:0000256" key="16">
    <source>
        <dbReference type="ARBA" id="ARBA00023180"/>
    </source>
</evidence>
<protein>
    <recommendedName>
        <fullName evidence="19">Receptor-like serine/threonine-protein kinase</fullName>
        <ecNumber evidence="19">2.7.11.1</ecNumber>
    </recommendedName>
</protein>
<comment type="subcellular location">
    <subcellularLocation>
        <location evidence="1">Cell membrane</location>
        <topology evidence="1">Single-pass type I membrane protein</topology>
    </subcellularLocation>
</comment>
<feature type="domain" description="Apple" evidence="24">
    <location>
        <begin position="339"/>
        <end position="420"/>
    </location>
</feature>
<keyword evidence="13" id="KW-0472">Membrane</keyword>
<dbReference type="InterPro" id="IPR001480">
    <property type="entry name" value="Bulb-type_lectin_dom"/>
</dbReference>
<evidence type="ECO:0000256" key="11">
    <source>
        <dbReference type="ARBA" id="ARBA00022840"/>
    </source>
</evidence>
<dbReference type="FunFam" id="2.90.10.10:FF:000001">
    <property type="entry name" value="G-type lectin S-receptor-like serine/threonine-protein kinase"/>
    <property type="match status" value="1"/>
</dbReference>
<evidence type="ECO:0000256" key="5">
    <source>
        <dbReference type="ARBA" id="ARBA00022536"/>
    </source>
</evidence>
<keyword evidence="6 19" id="KW-0808">Transferase</keyword>
<dbReference type="InterPro" id="IPR001245">
    <property type="entry name" value="Ser-Thr/Tyr_kinase_cat_dom"/>
</dbReference>
<dbReference type="SUPFAM" id="SSF56112">
    <property type="entry name" value="Protein kinase-like (PK-like)"/>
    <property type="match status" value="1"/>
</dbReference>
<dbReference type="InterPro" id="IPR000719">
    <property type="entry name" value="Prot_kinase_dom"/>
</dbReference>
<keyword evidence="15" id="KW-0675">Receptor</keyword>
<keyword evidence="4 19" id="KW-0723">Serine/threonine-protein kinase</keyword>
<keyword evidence="11 19" id="KW-0067">ATP-binding</keyword>
<reference evidence="26" key="2">
    <citation type="submission" date="2025-08" db="UniProtKB">
        <authorList>
            <consortium name="RefSeq"/>
        </authorList>
    </citation>
    <scope>IDENTIFICATION</scope>
    <source>
        <tissue evidence="26">Leaf</tissue>
    </source>
</reference>
<evidence type="ECO:0000259" key="24">
    <source>
        <dbReference type="PROSITE" id="PS50948"/>
    </source>
</evidence>
<dbReference type="InterPro" id="IPR000858">
    <property type="entry name" value="S_locus_glycoprot_dom"/>
</dbReference>
<dbReference type="Gene3D" id="1.10.510.10">
    <property type="entry name" value="Transferase(Phosphotransferase) domain 1"/>
    <property type="match status" value="1"/>
</dbReference>
<keyword evidence="8 21" id="KW-0732">Signal</keyword>
<feature type="chain" id="PRO_5040887495" description="Receptor-like serine/threonine-protein kinase" evidence="21">
    <location>
        <begin position="19"/>
        <end position="814"/>
    </location>
</feature>
<dbReference type="InterPro" id="IPR024171">
    <property type="entry name" value="SRK-like_kinase"/>
</dbReference>
<dbReference type="InterPro" id="IPR011009">
    <property type="entry name" value="Kinase-like_dom_sf"/>
</dbReference>
<comment type="similarity">
    <text evidence="19">Belongs to the protein kinase superfamily. Ser/Thr protein kinase family.</text>
</comment>
<dbReference type="InterPro" id="IPR008271">
    <property type="entry name" value="Ser/Thr_kinase_AS"/>
</dbReference>
<reference evidence="25" key="1">
    <citation type="journal article" date="2019" name="Database">
        <title>The radish genome database (RadishGD): an integrated information resource for radish genomics.</title>
        <authorList>
            <person name="Yu H.J."/>
            <person name="Baek S."/>
            <person name="Lee Y.J."/>
            <person name="Cho A."/>
            <person name="Mun J.H."/>
        </authorList>
    </citation>
    <scope>NUCLEOTIDE SEQUENCE [LARGE SCALE GENOMIC DNA]</scope>
    <source>
        <strain evidence="25">cv. WK10039</strain>
    </source>
</reference>
<dbReference type="InterPro" id="IPR036426">
    <property type="entry name" value="Bulb-type_lectin_dom_sf"/>
</dbReference>
<dbReference type="KEGG" id="rsz:130498762"/>
<keyword evidence="12" id="KW-1133">Transmembrane helix</keyword>
<keyword evidence="16" id="KW-0325">Glycoprotein</keyword>
<evidence type="ECO:0000259" key="23">
    <source>
        <dbReference type="PROSITE" id="PS50927"/>
    </source>
</evidence>
<dbReference type="SMART" id="SM00108">
    <property type="entry name" value="B_lectin"/>
    <property type="match status" value="1"/>
</dbReference>
<keyword evidence="2" id="KW-0713">Self-incompatibility</keyword>
<feature type="signal peptide" evidence="21">
    <location>
        <begin position="1"/>
        <end position="18"/>
    </location>
</feature>
<evidence type="ECO:0000256" key="13">
    <source>
        <dbReference type="ARBA" id="ARBA00023136"/>
    </source>
</evidence>
<dbReference type="CDD" id="cd00028">
    <property type="entry name" value="B_lectin"/>
    <property type="match status" value="1"/>
</dbReference>
<evidence type="ECO:0000313" key="26">
    <source>
        <dbReference type="RefSeq" id="XP_056848302.1"/>
    </source>
</evidence>
<dbReference type="PROSITE" id="PS50927">
    <property type="entry name" value="BULB_LECTIN"/>
    <property type="match status" value="1"/>
</dbReference>
<dbReference type="PIRSF" id="PIRSF000641">
    <property type="entry name" value="SRK"/>
    <property type="match status" value="1"/>
</dbReference>
<dbReference type="GeneID" id="130498762"/>
<evidence type="ECO:0000256" key="8">
    <source>
        <dbReference type="ARBA" id="ARBA00022729"/>
    </source>
</evidence>
<evidence type="ECO:0000256" key="14">
    <source>
        <dbReference type="ARBA" id="ARBA00023157"/>
    </source>
</evidence>
<dbReference type="GO" id="GO:0005886">
    <property type="term" value="C:plasma membrane"/>
    <property type="evidence" value="ECO:0007669"/>
    <property type="project" value="UniProtKB-SubCell"/>
</dbReference>
<dbReference type="Pfam" id="PF08276">
    <property type="entry name" value="PAN_2"/>
    <property type="match status" value="1"/>
</dbReference>
<organism evidence="25 26">
    <name type="scientific">Raphanus sativus</name>
    <name type="common">Radish</name>
    <name type="synonym">Raphanus raphanistrum var. sativus</name>
    <dbReference type="NCBI Taxonomy" id="3726"/>
    <lineage>
        <taxon>Eukaryota</taxon>
        <taxon>Viridiplantae</taxon>
        <taxon>Streptophyta</taxon>
        <taxon>Embryophyta</taxon>
        <taxon>Tracheophyta</taxon>
        <taxon>Spermatophyta</taxon>
        <taxon>Magnoliopsida</taxon>
        <taxon>eudicotyledons</taxon>
        <taxon>Gunneridae</taxon>
        <taxon>Pentapetalae</taxon>
        <taxon>rosids</taxon>
        <taxon>malvids</taxon>
        <taxon>Brassicales</taxon>
        <taxon>Brassicaceae</taxon>
        <taxon>Brassiceae</taxon>
        <taxon>Raphanus</taxon>
    </lineage>
</organism>
<dbReference type="PANTHER" id="PTHR27002">
    <property type="entry name" value="RECEPTOR-LIKE SERINE/THREONINE-PROTEIN KINASE SD1-8"/>
    <property type="match status" value="1"/>
</dbReference>
<dbReference type="GO" id="GO:0060320">
    <property type="term" value="P:rejection of self pollen"/>
    <property type="evidence" value="ECO:0007669"/>
    <property type="project" value="UniProtKB-KW"/>
</dbReference>
<dbReference type="SMART" id="SM00220">
    <property type="entry name" value="S_TKc"/>
    <property type="match status" value="1"/>
</dbReference>
<dbReference type="PROSITE" id="PS50011">
    <property type="entry name" value="PROTEIN_KINASE_DOM"/>
    <property type="match status" value="1"/>
</dbReference>
<dbReference type="AlphaFoldDB" id="A0A9W3CA29"/>
<feature type="domain" description="Protein kinase" evidence="22">
    <location>
        <begin position="502"/>
        <end position="781"/>
    </location>
</feature>
<evidence type="ECO:0000256" key="21">
    <source>
        <dbReference type="SAM" id="SignalP"/>
    </source>
</evidence>
<evidence type="ECO:0000256" key="7">
    <source>
        <dbReference type="ARBA" id="ARBA00022692"/>
    </source>
</evidence>
<dbReference type="Gene3D" id="2.90.10.10">
    <property type="entry name" value="Bulb-type lectin domain"/>
    <property type="match status" value="1"/>
</dbReference>
<keyword evidence="5" id="KW-0245">EGF-like domain</keyword>
<feature type="compositionally biased region" description="Polar residues" evidence="20">
    <location>
        <begin position="803"/>
        <end position="814"/>
    </location>
</feature>
<evidence type="ECO:0000256" key="19">
    <source>
        <dbReference type="PIRNR" id="PIRNR000641"/>
    </source>
</evidence>
<dbReference type="Pfam" id="PF01453">
    <property type="entry name" value="B_lectin"/>
    <property type="match status" value="1"/>
</dbReference>
<dbReference type="PROSITE" id="PS00108">
    <property type="entry name" value="PROTEIN_KINASE_ST"/>
    <property type="match status" value="1"/>
</dbReference>
<evidence type="ECO:0000256" key="4">
    <source>
        <dbReference type="ARBA" id="ARBA00022527"/>
    </source>
</evidence>
<dbReference type="CDD" id="cd14066">
    <property type="entry name" value="STKc_IRAK"/>
    <property type="match status" value="1"/>
</dbReference>
<dbReference type="Gene3D" id="3.30.200.20">
    <property type="entry name" value="Phosphorylase Kinase, domain 1"/>
    <property type="match status" value="1"/>
</dbReference>
<evidence type="ECO:0000313" key="25">
    <source>
        <dbReference type="Proteomes" id="UP000504610"/>
    </source>
</evidence>
<dbReference type="Pfam" id="PF00954">
    <property type="entry name" value="S_locus_glycop"/>
    <property type="match status" value="1"/>
</dbReference>
<accession>A0A9W3CA29</accession>
<keyword evidence="3" id="KW-1003">Cell membrane</keyword>
<feature type="compositionally biased region" description="Low complexity" evidence="20">
    <location>
        <begin position="787"/>
        <end position="802"/>
    </location>
</feature>
<keyword evidence="10 19" id="KW-0418">Kinase</keyword>
<dbReference type="CDD" id="cd01098">
    <property type="entry name" value="PAN_AP_plant"/>
    <property type="match status" value="1"/>
</dbReference>
<name>A0A9W3CA29_RAPSA</name>
<evidence type="ECO:0000256" key="3">
    <source>
        <dbReference type="ARBA" id="ARBA00022475"/>
    </source>
</evidence>